<evidence type="ECO:0000313" key="4">
    <source>
        <dbReference type="Proteomes" id="UP000076825"/>
    </source>
</evidence>
<dbReference type="AlphaFoldDB" id="A0A157MEB7"/>
<keyword evidence="3" id="KW-0812">Transmembrane</keyword>
<accession>A0A157MEB7</accession>
<name>A0A157MEB7_9BORD</name>
<evidence type="ECO:0000259" key="2">
    <source>
        <dbReference type="Pfam" id="PF16220"/>
    </source>
</evidence>
<dbReference type="PIRSF" id="PIRSF018266">
    <property type="entry name" value="FecR"/>
    <property type="match status" value="1"/>
</dbReference>
<dbReference type="GO" id="GO:0016989">
    <property type="term" value="F:sigma factor antagonist activity"/>
    <property type="evidence" value="ECO:0007669"/>
    <property type="project" value="TreeGrafter"/>
</dbReference>
<evidence type="ECO:0000313" key="3">
    <source>
        <dbReference type="EMBL" id="SAI67916.1"/>
    </source>
</evidence>
<feature type="domain" description="FecR protein" evidence="1">
    <location>
        <begin position="111"/>
        <end position="193"/>
    </location>
</feature>
<dbReference type="InterPro" id="IPR006860">
    <property type="entry name" value="FecR"/>
</dbReference>
<protein>
    <submittedName>
        <fullName evidence="3">Heme uptake transmembrane sensor</fullName>
    </submittedName>
</protein>
<proteinExistence type="predicted"/>
<dbReference type="PANTHER" id="PTHR30273:SF2">
    <property type="entry name" value="PROTEIN FECR"/>
    <property type="match status" value="1"/>
</dbReference>
<keyword evidence="3" id="KW-0472">Membrane</keyword>
<dbReference type="Pfam" id="PF04773">
    <property type="entry name" value="FecR"/>
    <property type="match status" value="1"/>
</dbReference>
<dbReference type="STRING" id="123899.SAMEA3906487_00972"/>
<feature type="domain" description="FecR N-terminal" evidence="2">
    <location>
        <begin position="13"/>
        <end position="54"/>
    </location>
</feature>
<dbReference type="KEGG" id="btrm:SAMEA390648700972"/>
<dbReference type="RefSeq" id="WP_063491628.1">
    <property type="nucleotide sequence ID" value="NZ_CP016340.1"/>
</dbReference>
<dbReference type="Proteomes" id="UP000076825">
    <property type="component" value="Chromosome 1"/>
</dbReference>
<dbReference type="GeneID" id="56587623"/>
<evidence type="ECO:0000259" key="1">
    <source>
        <dbReference type="Pfam" id="PF04773"/>
    </source>
</evidence>
<dbReference type="Pfam" id="PF16220">
    <property type="entry name" value="DUF4880"/>
    <property type="match status" value="1"/>
</dbReference>
<dbReference type="PATRIC" id="fig|123899.6.peg.950"/>
<dbReference type="EMBL" id="LT546645">
    <property type="protein sequence ID" value="SAI67916.1"/>
    <property type="molecule type" value="Genomic_DNA"/>
</dbReference>
<dbReference type="InterPro" id="IPR032623">
    <property type="entry name" value="FecR_N"/>
</dbReference>
<dbReference type="InterPro" id="IPR012373">
    <property type="entry name" value="Ferrdict_sens_TM"/>
</dbReference>
<gene>
    <name evidence="3" type="primary">hurR</name>
    <name evidence="3" type="ORF">SAMEA3906487_00972</name>
</gene>
<dbReference type="PANTHER" id="PTHR30273">
    <property type="entry name" value="PERIPLASMIC SIGNAL SENSOR AND SIGMA FACTOR ACTIVATOR FECR-RELATED"/>
    <property type="match status" value="1"/>
</dbReference>
<sequence>MSALTPIDRRVAREAARWMLHLSSGQASLDDTAACERWRARSAMHEQAWQRAQQIRHLLGGLPPELARATLGRPNGARRTALKTLAALIIAPPVAWAAWRGGEASGLLADARSAVGERRALTLADGTPVRLNSGSAVDLTADGLLLRQGEVYVQAGANPSVIASRSGDVRARLARYSLRLLDSGARLTLYQGQAWLKPRLHAGQTLSAPAAVWFDATTLHPLAPPPGTEPAWTRGVLHADGLPLAEFTTELARHRPGLVRCDPAVAALRVSGVFQLDNTDGILRALPALLPVSVRYRSAYWVVIGPREV</sequence>
<organism evidence="3 4">
    <name type="scientific">Bordetella trematum</name>
    <dbReference type="NCBI Taxonomy" id="123899"/>
    <lineage>
        <taxon>Bacteria</taxon>
        <taxon>Pseudomonadati</taxon>
        <taxon>Pseudomonadota</taxon>
        <taxon>Betaproteobacteria</taxon>
        <taxon>Burkholderiales</taxon>
        <taxon>Alcaligenaceae</taxon>
        <taxon>Bordetella</taxon>
    </lineage>
</organism>
<reference evidence="3 4" key="1">
    <citation type="submission" date="2016-04" db="EMBL/GenBank/DDBJ databases">
        <authorList>
            <consortium name="Pathogen Informatics"/>
        </authorList>
    </citation>
    <scope>NUCLEOTIDE SEQUENCE [LARGE SCALE GENOMIC DNA]</scope>
    <source>
        <strain evidence="3 4">H044680328</strain>
    </source>
</reference>
<dbReference type="Gene3D" id="2.60.120.1440">
    <property type="match status" value="1"/>
</dbReference>
<dbReference type="eggNOG" id="COG3712">
    <property type="taxonomic scope" value="Bacteria"/>
</dbReference>
<dbReference type="OrthoDB" id="1100567at2"/>
<keyword evidence="4" id="KW-1185">Reference proteome</keyword>